<evidence type="ECO:0000256" key="2">
    <source>
        <dbReference type="ARBA" id="ARBA00022747"/>
    </source>
</evidence>
<comment type="similarity">
    <text evidence="1">Belongs to the type-I restriction system S methylase family.</text>
</comment>
<dbReference type="EMBL" id="AE008384">
    <property type="protein sequence ID" value="AAM31989.1"/>
    <property type="molecule type" value="Genomic_DNA"/>
</dbReference>
<dbReference type="GO" id="GO:0009307">
    <property type="term" value="P:DNA restriction-modification system"/>
    <property type="evidence" value="ECO:0007669"/>
    <property type="project" value="UniProtKB-KW"/>
</dbReference>
<dbReference type="Pfam" id="PF01420">
    <property type="entry name" value="Methylase_S"/>
    <property type="match status" value="2"/>
</dbReference>
<evidence type="ECO:0000259" key="5">
    <source>
        <dbReference type="Pfam" id="PF01420"/>
    </source>
</evidence>
<dbReference type="PATRIC" id="fig|192952.21.peg.2627"/>
<dbReference type="Gene3D" id="3.90.220.20">
    <property type="entry name" value="DNA methylase specificity domains"/>
    <property type="match status" value="2"/>
</dbReference>
<gene>
    <name evidence="6" type="ordered locus">MM_2293</name>
</gene>
<dbReference type="CDD" id="cd17256">
    <property type="entry name" value="RMtype1_S_EcoJA65PI-TRD1-CR1_like"/>
    <property type="match status" value="1"/>
</dbReference>
<organism evidence="6 7">
    <name type="scientific">Methanosarcina mazei (strain ATCC BAA-159 / DSM 3647 / Goe1 / Go1 / JCM 11833 / OCM 88)</name>
    <name type="common">Methanosarcina frisia</name>
    <dbReference type="NCBI Taxonomy" id="192952"/>
    <lineage>
        <taxon>Archaea</taxon>
        <taxon>Methanobacteriati</taxon>
        <taxon>Methanobacteriota</taxon>
        <taxon>Stenosarchaea group</taxon>
        <taxon>Methanomicrobia</taxon>
        <taxon>Methanosarcinales</taxon>
        <taxon>Methanosarcinaceae</taxon>
        <taxon>Methanosarcina</taxon>
    </lineage>
</organism>
<feature type="domain" description="Type I restriction modification DNA specificity" evidence="5">
    <location>
        <begin position="24"/>
        <end position="199"/>
    </location>
</feature>
<feature type="coiled-coil region" evidence="4">
    <location>
        <begin position="370"/>
        <end position="397"/>
    </location>
</feature>
<keyword evidence="3" id="KW-0238">DNA-binding</keyword>
<dbReference type="PANTHER" id="PTHR30408:SF12">
    <property type="entry name" value="TYPE I RESTRICTION ENZYME MJAVIII SPECIFICITY SUBUNIT"/>
    <property type="match status" value="1"/>
</dbReference>
<evidence type="ECO:0000256" key="3">
    <source>
        <dbReference type="ARBA" id="ARBA00023125"/>
    </source>
</evidence>
<keyword evidence="2" id="KW-0680">Restriction system</keyword>
<dbReference type="PANTHER" id="PTHR30408">
    <property type="entry name" value="TYPE-1 RESTRICTION ENZYME ECOKI SPECIFICITY PROTEIN"/>
    <property type="match status" value="1"/>
</dbReference>
<dbReference type="HOGENOM" id="CLU_021095_0_1_2"/>
<dbReference type="KEGG" id="mma:MM_2293"/>
<evidence type="ECO:0000313" key="6">
    <source>
        <dbReference type="EMBL" id="AAM31989.1"/>
    </source>
</evidence>
<dbReference type="eggNOG" id="arCOG02626">
    <property type="taxonomic scope" value="Archaea"/>
</dbReference>
<dbReference type="GeneID" id="25392712"/>
<evidence type="ECO:0000256" key="4">
    <source>
        <dbReference type="SAM" id="Coils"/>
    </source>
</evidence>
<dbReference type="CDD" id="cd17494">
    <property type="entry name" value="RMtype1_S_Sma198ORF994P-TRD2-CR2_like"/>
    <property type="match status" value="1"/>
</dbReference>
<dbReference type="REBASE" id="6262">
    <property type="entry name" value="S.MmaGORF2294P"/>
</dbReference>
<reference evidence="6 7" key="1">
    <citation type="journal article" date="2002" name="J. Mol. Microbiol. Biotechnol.">
        <title>The genome of Methanosarcina mazei: evidence for lateral gene transfer between Bacteria and Archaea.</title>
        <authorList>
            <person name="Deppenmeier U."/>
            <person name="Johann A."/>
            <person name="Hartsch T."/>
            <person name="Merkl R."/>
            <person name="Schmitz R.A."/>
            <person name="Martinez-Arias R."/>
            <person name="Henne A."/>
            <person name="Wiezer A."/>
            <person name="Baumer S."/>
            <person name="Jacobi C."/>
            <person name="Bruggemann H."/>
            <person name="Lienard T."/>
            <person name="Christmann A."/>
            <person name="Bomeke M."/>
            <person name="Steckel S."/>
            <person name="Bhattacharyya A."/>
            <person name="Lykidis A."/>
            <person name="Overbeek R."/>
            <person name="Klenk H.P."/>
            <person name="Gunsalus R.P."/>
            <person name="Fritz H.J."/>
            <person name="Gottschalk G."/>
        </authorList>
    </citation>
    <scope>NUCLEOTIDE SEQUENCE [LARGE SCALE GENOMIC DNA]</scope>
    <source>
        <strain evidence="7">ATCC BAA-159 / DSM 3647 / Goe1 / Go1 / JCM 11833 / OCM 88</strain>
    </source>
</reference>
<sequence>MSAEGIAENIPPGYKQTEVGVIPEDWNDPKLEDIVKEESPICYGIVQVGSYTANGIPVLAIKNLNSDYTTNIHRASVEVERPYLRSRVYPEDVLISVKGTTGRIGIVPLGFYGNISRDLARLHLREGIVPKFIFQMLQSNLMQQHLGVAVVGTTRMELSISILKKVRIPFPPTKAEQESIAEALSYTDAFIESLEQLIAKKRQIKQGAMQELLTGKRRLPGFSKEWETKPLGDVAEITMGQSPSSANYNSKGEGLPLIQGNADIFNRKTIKRVFTTEITRRGKCGDIIMSVRAPVGEVSRAEFDICLGRGVCAIRYSNNFLYHTLISKESTWAKLSKGSTFDSVNSADVKAFDIELPTDSAEQEAIATILSDMDAEITALEEKLAKARQIKQGMMQELLTGRTRLV</sequence>
<protein>
    <submittedName>
        <fullName evidence="6">Type I restriction-modification system specificity subunit</fullName>
    </submittedName>
</protein>
<dbReference type="GO" id="GO:0003677">
    <property type="term" value="F:DNA binding"/>
    <property type="evidence" value="ECO:0007669"/>
    <property type="project" value="UniProtKB-KW"/>
</dbReference>
<dbReference type="Gene3D" id="1.10.287.1120">
    <property type="entry name" value="Bipartite methylase S protein"/>
    <property type="match status" value="1"/>
</dbReference>
<feature type="domain" description="Type I restriction modification DNA specificity" evidence="5">
    <location>
        <begin position="224"/>
        <end position="384"/>
    </location>
</feature>
<evidence type="ECO:0000313" key="7">
    <source>
        <dbReference type="Proteomes" id="UP000000595"/>
    </source>
</evidence>
<proteinExistence type="inferred from homology"/>
<dbReference type="SUPFAM" id="SSF116734">
    <property type="entry name" value="DNA methylase specificity domain"/>
    <property type="match status" value="2"/>
</dbReference>
<dbReference type="InterPro" id="IPR052021">
    <property type="entry name" value="Type-I_RS_S_subunit"/>
</dbReference>
<name>Q8PUN9_METMA</name>
<keyword evidence="4" id="KW-0175">Coiled coil</keyword>
<accession>Q8PUN9</accession>
<dbReference type="Proteomes" id="UP000000595">
    <property type="component" value="Chromosome"/>
</dbReference>
<dbReference type="InterPro" id="IPR000055">
    <property type="entry name" value="Restrct_endonuc_typeI_TRD"/>
</dbReference>
<dbReference type="RefSeq" id="WP_011034218.1">
    <property type="nucleotide sequence ID" value="NC_003901.1"/>
</dbReference>
<evidence type="ECO:0000256" key="1">
    <source>
        <dbReference type="ARBA" id="ARBA00010923"/>
    </source>
</evidence>
<dbReference type="InterPro" id="IPR044946">
    <property type="entry name" value="Restrct_endonuc_typeI_TRD_sf"/>
</dbReference>
<dbReference type="AlphaFoldDB" id="Q8PUN9"/>